<dbReference type="Gene3D" id="1.10.1740.70">
    <property type="entry name" value="ChaB"/>
    <property type="match status" value="1"/>
</dbReference>
<dbReference type="InterPro" id="IPR037205">
    <property type="entry name" value="ChaB_sf"/>
</dbReference>
<sequence length="89" mass="10324">MSQVTFSSLPFTVQQLPYNGKRIFIKFYNKCIQLGMSKLAAYRIAWSAVRKKYYRSDDRWLPFTDANEYDTTSSESDDSSASNDMHGFV</sequence>
<dbReference type="InterPro" id="IPR009317">
    <property type="entry name" value="ChaB"/>
</dbReference>
<dbReference type="EMBL" id="KJ676450">
    <property type="protein sequence ID" value="AIU41285.1"/>
    <property type="molecule type" value="Genomic_DNA"/>
</dbReference>
<dbReference type="Proteomes" id="UP000201917">
    <property type="component" value="Segment"/>
</dbReference>
<reference evidence="2 3" key="1">
    <citation type="journal article" date="2014" name="PLoS ONE">
        <title>Genomic Sequencing and Analysis of Sucra jujuba Nucleopolyhedrovirus.</title>
        <authorList>
            <person name="Liu X."/>
            <person name="Yin F."/>
            <person name="Zhu Z."/>
            <person name="Hou D."/>
            <person name="Wang J."/>
            <person name="Zhang L."/>
            <person name="Wang M."/>
            <person name="Wang H."/>
            <person name="Hu Z."/>
            <person name="Deng F."/>
        </authorList>
    </citation>
    <scope>NUCLEOTIDE SEQUENCE [LARGE SCALE GENOMIC DNA]</scope>
    <source>
        <strain evidence="2">473</strain>
    </source>
</reference>
<dbReference type="GeneID" id="26382501"/>
<dbReference type="Pfam" id="PF06150">
    <property type="entry name" value="ChaB"/>
    <property type="match status" value="1"/>
</dbReference>
<dbReference type="OrthoDB" id="27883at10239"/>
<evidence type="ECO:0000256" key="1">
    <source>
        <dbReference type="SAM" id="MobiDB-lite"/>
    </source>
</evidence>
<proteinExistence type="predicted"/>
<accession>A0A097P8Y0</accession>
<dbReference type="SUPFAM" id="SSF140376">
    <property type="entry name" value="ChaB-like"/>
    <property type="match status" value="1"/>
</dbReference>
<feature type="compositionally biased region" description="Low complexity" evidence="1">
    <location>
        <begin position="70"/>
        <end position="89"/>
    </location>
</feature>
<dbReference type="RefSeq" id="YP_009186737.1">
    <property type="nucleotide sequence ID" value="NC_028636.1"/>
</dbReference>
<protein>
    <submittedName>
        <fullName evidence="2">ChaB</fullName>
    </submittedName>
</protein>
<name>A0A097P8Y0_9ABAC</name>
<dbReference type="KEGG" id="vg:26382501"/>
<evidence type="ECO:0000313" key="2">
    <source>
        <dbReference type="EMBL" id="AIU41285.1"/>
    </source>
</evidence>
<keyword evidence="3" id="KW-1185">Reference proteome</keyword>
<feature type="region of interest" description="Disordered" evidence="1">
    <location>
        <begin position="64"/>
        <end position="89"/>
    </location>
</feature>
<organism evidence="2 3">
    <name type="scientific">Sucra jujuba nucleopolyhedrovirus</name>
    <dbReference type="NCBI Taxonomy" id="1563660"/>
    <lineage>
        <taxon>Viruses</taxon>
        <taxon>Viruses incertae sedis</taxon>
        <taxon>Naldaviricetes</taxon>
        <taxon>Lefavirales</taxon>
        <taxon>Baculoviridae</taxon>
        <taxon>Alphabaculovirus</taxon>
        <taxon>Alphabaculovirus sujujubae</taxon>
    </lineage>
</organism>
<evidence type="ECO:0000313" key="3">
    <source>
        <dbReference type="Proteomes" id="UP000201917"/>
    </source>
</evidence>